<evidence type="ECO:0008006" key="4">
    <source>
        <dbReference type="Google" id="ProtNLM"/>
    </source>
</evidence>
<dbReference type="Proteomes" id="UP001632037">
    <property type="component" value="Unassembled WGS sequence"/>
</dbReference>
<name>A0ABD3G431_9STRA</name>
<reference evidence="2 3" key="1">
    <citation type="submission" date="2024-09" db="EMBL/GenBank/DDBJ databases">
        <title>Genome sequencing and assembly of Phytophthora oleae, isolate VK10A, causative agent of rot of olive drupes.</title>
        <authorList>
            <person name="Conti Taguali S."/>
            <person name="Riolo M."/>
            <person name="La Spada F."/>
            <person name="Cacciola S.O."/>
            <person name="Dionisio G."/>
        </authorList>
    </citation>
    <scope>NUCLEOTIDE SEQUENCE [LARGE SCALE GENOMIC DNA]</scope>
    <source>
        <strain evidence="2 3">VK10A</strain>
    </source>
</reference>
<dbReference type="Gene3D" id="2.30.30.140">
    <property type="match status" value="2"/>
</dbReference>
<keyword evidence="3" id="KW-1185">Reference proteome</keyword>
<feature type="compositionally biased region" description="Basic and acidic residues" evidence="1">
    <location>
        <begin position="534"/>
        <end position="575"/>
    </location>
</feature>
<feature type="region of interest" description="Disordered" evidence="1">
    <location>
        <begin position="226"/>
        <end position="276"/>
    </location>
</feature>
<proteinExistence type="predicted"/>
<gene>
    <name evidence="2" type="ORF">V7S43_002638</name>
</gene>
<dbReference type="AlphaFoldDB" id="A0ABD3G431"/>
<feature type="compositionally biased region" description="Basic and acidic residues" evidence="1">
    <location>
        <begin position="457"/>
        <end position="467"/>
    </location>
</feature>
<dbReference type="CDD" id="cd20104">
    <property type="entry name" value="MBT_PHF20L1-like"/>
    <property type="match status" value="1"/>
</dbReference>
<feature type="compositionally biased region" description="Basic and acidic residues" evidence="1">
    <location>
        <begin position="237"/>
        <end position="267"/>
    </location>
</feature>
<feature type="region of interest" description="Disordered" evidence="1">
    <location>
        <begin position="457"/>
        <end position="500"/>
    </location>
</feature>
<comment type="caution">
    <text evidence="2">The sequence shown here is derived from an EMBL/GenBank/DDBJ whole genome shotgun (WGS) entry which is preliminary data.</text>
</comment>
<evidence type="ECO:0000256" key="1">
    <source>
        <dbReference type="SAM" id="MobiDB-lite"/>
    </source>
</evidence>
<dbReference type="CDD" id="cd05162">
    <property type="entry name" value="PWWP"/>
    <property type="match status" value="1"/>
</dbReference>
<evidence type="ECO:0000313" key="3">
    <source>
        <dbReference type="Proteomes" id="UP001632037"/>
    </source>
</evidence>
<feature type="compositionally biased region" description="Low complexity" evidence="1">
    <location>
        <begin position="475"/>
        <end position="486"/>
    </location>
</feature>
<feature type="compositionally biased region" description="Basic and acidic residues" evidence="1">
    <location>
        <begin position="402"/>
        <end position="416"/>
    </location>
</feature>
<dbReference type="EMBL" id="JBIMZQ010000004">
    <property type="protein sequence ID" value="KAL3671974.1"/>
    <property type="molecule type" value="Genomic_DNA"/>
</dbReference>
<feature type="region of interest" description="Disordered" evidence="1">
    <location>
        <begin position="402"/>
        <end position="438"/>
    </location>
</feature>
<organism evidence="2 3">
    <name type="scientific">Phytophthora oleae</name>
    <dbReference type="NCBI Taxonomy" id="2107226"/>
    <lineage>
        <taxon>Eukaryota</taxon>
        <taxon>Sar</taxon>
        <taxon>Stramenopiles</taxon>
        <taxon>Oomycota</taxon>
        <taxon>Peronosporomycetes</taxon>
        <taxon>Peronosporales</taxon>
        <taxon>Peronosporaceae</taxon>
        <taxon>Phytophthora</taxon>
    </lineage>
</organism>
<dbReference type="SUPFAM" id="SSF63748">
    <property type="entry name" value="Tudor/PWWP/MBT"/>
    <property type="match status" value="2"/>
</dbReference>
<protein>
    <recommendedName>
        <fullName evidence="4">PWWP domain-containing protein</fullName>
    </recommendedName>
</protein>
<sequence>MAKQKLSPHRRLSPCASALTKGDWLDVMDQEGVWNVARVLSVPSPEEVEIMYDGWPEEYDEVVRVDSDRVAPLHTFTWAAKCWVKYLNWPMWPSLVTIRTPGTKEGIRNLATENRLYVDFLDGPDFEKRDRCWQKKKEVVAFDENYDKNRVMTNGAEFEQALVYVLRSNASIKMPAFAKGTLPLQYKNSTAESVKRMREKMGREVWYQKFAKSSSRHIQTHVYGLTGDDSAEEASDESTHVQKLEVRKPKSSTPKEGKHRNSPEKKRSSSKKQQNHAVKIEHDLLAEVEVPYELEVSDSSDDHGDQSESDVIEGENQTMTAKRRVLPVKAAARQSVPPAKATARRSMPPVTKYLILTASPKLRAERSSSLLPGIDLEDEEKGAAKEVEEEVELQELGKKFSTSERITKRSGRKEMDIDAVASSKTSRRSKSSKKALSLVEQRVEITKEALRDLNTAKEELIKDETGKERRKRVKPSSPRSQDIISSRRIKRQSRLEHPGVSGLLLLSRSDARRQGRFVETPLDTSLTTSSFLAVEEKPDSQETREELAIDVQSEPKEAKRPRKEEAKLVTERESSVKANQLNEDEDRVEEKSEEIRRPFCMMQSGLKGTEVADDEKVKARVSKKTVIGVPRKFDEEASRVFVSSADSMLRIAQPPPLSGPNSSTSSVALAAPSTAIFDSSEGFSMGTWFKRTLVAKYRRTEP</sequence>
<evidence type="ECO:0000313" key="2">
    <source>
        <dbReference type="EMBL" id="KAL3671974.1"/>
    </source>
</evidence>
<feature type="region of interest" description="Disordered" evidence="1">
    <location>
        <begin position="533"/>
        <end position="592"/>
    </location>
</feature>
<accession>A0ABD3G431</accession>